<evidence type="ECO:0000256" key="1">
    <source>
        <dbReference type="SAM" id="MobiDB-lite"/>
    </source>
</evidence>
<comment type="caution">
    <text evidence="2">The sequence shown here is derived from an EMBL/GenBank/DDBJ whole genome shotgun (WGS) entry which is preliminary data.</text>
</comment>
<evidence type="ECO:0000313" key="3">
    <source>
        <dbReference type="Proteomes" id="UP001304243"/>
    </source>
</evidence>
<sequence length="495" mass="56985">MASYYRNYYDHQTEYDDEQSVADSQTDLYGYNSSSQFRPQRQNGPSMVSAVFDRPSRQVRKNNRGPVNHRRSSFMNQDFYYLPEHDQGNGFNYTYQQPRHPRPRSSSYMGNEPAISPDEYQQYYQDQQQQQQHGKRRDSQGDKQYHDYPITPEEERNNYLYHDQSFASPSEEVANYSAAVMSQNNGMYTVPESLHSGATLEDDDDDDDSFIEDTTTQRNTLINSESSAPVTDAHYQQQTISPQVEDHVSPLQLTSPFEPPLTQQLQQSETVIDQSNPGQPVEKKKWFKSIVSTALIIKKKAQKLKRDDVPKDNLAIHQQQLRQQQQQAVYRNTSSPSIQVISAGNNGLVGDVLDSRQQHELVTQLYQSLPPAPGSNAALLPEKTKITSLDRIWVFRLIEEPNATAPHSSSIAWIGFDFENQIKIEQHIKDLETRPEDGRLALYDSHIRHKSMPVIVTPNDNKGYYFADVHQTNLIALEITFIENDHQKVTFVYRV</sequence>
<dbReference type="Proteomes" id="UP001304243">
    <property type="component" value="Unassembled WGS sequence"/>
</dbReference>
<gene>
    <name evidence="2" type="ORF">ATC70_010758</name>
</gene>
<dbReference type="AlphaFoldDB" id="A0AAN7DFE3"/>
<feature type="compositionally biased region" description="Low complexity" evidence="1">
    <location>
        <begin position="120"/>
        <end position="132"/>
    </location>
</feature>
<organism evidence="2 3">
    <name type="scientific">Mucor velutinosus</name>
    <dbReference type="NCBI Taxonomy" id="708070"/>
    <lineage>
        <taxon>Eukaryota</taxon>
        <taxon>Fungi</taxon>
        <taxon>Fungi incertae sedis</taxon>
        <taxon>Mucoromycota</taxon>
        <taxon>Mucoromycotina</taxon>
        <taxon>Mucoromycetes</taxon>
        <taxon>Mucorales</taxon>
        <taxon>Mucorineae</taxon>
        <taxon>Mucoraceae</taxon>
        <taxon>Mucor</taxon>
    </lineage>
</organism>
<accession>A0AAN7DFE3</accession>
<reference evidence="2 3" key="1">
    <citation type="submission" date="2022-11" db="EMBL/GenBank/DDBJ databases">
        <title>Mucor velutinosus strain NIH1002 WGS.</title>
        <authorList>
            <person name="Subramanian P."/>
            <person name="Mullikin J.C."/>
            <person name="Segre J.A."/>
            <person name="Zelazny A.M."/>
        </authorList>
    </citation>
    <scope>NUCLEOTIDE SEQUENCE [LARGE SCALE GENOMIC DNA]</scope>
    <source>
        <strain evidence="2 3">NIH1002</strain>
    </source>
</reference>
<keyword evidence="3" id="KW-1185">Reference proteome</keyword>
<feature type="region of interest" description="Disordered" evidence="1">
    <location>
        <begin position="89"/>
        <end position="149"/>
    </location>
</feature>
<name>A0AAN7DFE3_9FUNG</name>
<evidence type="ECO:0000313" key="2">
    <source>
        <dbReference type="EMBL" id="KAK4515803.1"/>
    </source>
</evidence>
<feature type="region of interest" description="Disordered" evidence="1">
    <location>
        <begin position="32"/>
        <end position="72"/>
    </location>
</feature>
<feature type="compositionally biased region" description="Basic residues" evidence="1">
    <location>
        <begin position="57"/>
        <end position="72"/>
    </location>
</feature>
<dbReference type="EMBL" id="JASEJX010000014">
    <property type="protein sequence ID" value="KAK4515803.1"/>
    <property type="molecule type" value="Genomic_DNA"/>
</dbReference>
<dbReference type="RefSeq" id="XP_064682469.1">
    <property type="nucleotide sequence ID" value="XM_064829967.1"/>
</dbReference>
<feature type="compositionally biased region" description="Polar residues" evidence="1">
    <location>
        <begin position="32"/>
        <end position="46"/>
    </location>
</feature>
<protein>
    <submittedName>
        <fullName evidence="2">Uncharacterized protein</fullName>
    </submittedName>
</protein>
<proteinExistence type="predicted"/>
<dbReference type="GeneID" id="89954444"/>
<feature type="compositionally biased region" description="Basic and acidic residues" evidence="1">
    <location>
        <begin position="137"/>
        <end position="146"/>
    </location>
</feature>